<dbReference type="InterPro" id="IPR052208">
    <property type="entry name" value="DmX-like/RAVE_component"/>
</dbReference>
<dbReference type="PANTHER" id="PTHR13950">
    <property type="entry name" value="RABCONNECTIN-RELATED"/>
    <property type="match status" value="1"/>
</dbReference>
<dbReference type="PANTHER" id="PTHR13950:SF9">
    <property type="entry name" value="RABCONNECTIN-3A"/>
    <property type="match status" value="1"/>
</dbReference>
<evidence type="ECO:0000313" key="1">
    <source>
        <dbReference type="EMBL" id="KIH57836.1"/>
    </source>
</evidence>
<dbReference type="GO" id="GO:0043291">
    <property type="term" value="C:RAVE complex"/>
    <property type="evidence" value="ECO:0007669"/>
    <property type="project" value="TreeGrafter"/>
</dbReference>
<evidence type="ECO:0000313" key="2">
    <source>
        <dbReference type="Proteomes" id="UP000054047"/>
    </source>
</evidence>
<proteinExistence type="predicted"/>
<name>A0A0C2GL89_9BILA</name>
<sequence>MFVSSPLSFIKNQCYDLLSTIADLTSVPDIDNHVQKAYMLYNLSQGLSSSLYQSLCDLEHFPAMATLDVKPGALTRRTRTYTFNDGVKVSTPPCRWPGVDNLVALLSREKDDEAPHLRQLLAECFVAITM</sequence>
<dbReference type="EMBL" id="KN733886">
    <property type="protein sequence ID" value="KIH57836.1"/>
    <property type="molecule type" value="Genomic_DNA"/>
</dbReference>
<gene>
    <name evidence="1" type="ORF">ANCDUO_11969</name>
</gene>
<protein>
    <submittedName>
        <fullName evidence="1">Uncharacterized protein</fullName>
    </submittedName>
</protein>
<dbReference type="OrthoDB" id="5866105at2759"/>
<dbReference type="Proteomes" id="UP000054047">
    <property type="component" value="Unassembled WGS sequence"/>
</dbReference>
<organism evidence="1 2">
    <name type="scientific">Ancylostoma duodenale</name>
    <dbReference type="NCBI Taxonomy" id="51022"/>
    <lineage>
        <taxon>Eukaryota</taxon>
        <taxon>Metazoa</taxon>
        <taxon>Ecdysozoa</taxon>
        <taxon>Nematoda</taxon>
        <taxon>Chromadorea</taxon>
        <taxon>Rhabditida</taxon>
        <taxon>Rhabditina</taxon>
        <taxon>Rhabditomorpha</taxon>
        <taxon>Strongyloidea</taxon>
        <taxon>Ancylostomatidae</taxon>
        <taxon>Ancylostomatinae</taxon>
        <taxon>Ancylostoma</taxon>
    </lineage>
</organism>
<accession>A0A0C2GL89</accession>
<keyword evidence="2" id="KW-1185">Reference proteome</keyword>
<reference evidence="1 2" key="1">
    <citation type="submission" date="2013-12" db="EMBL/GenBank/DDBJ databases">
        <title>Draft genome of the parsitic nematode Ancylostoma duodenale.</title>
        <authorList>
            <person name="Mitreva M."/>
        </authorList>
    </citation>
    <scope>NUCLEOTIDE SEQUENCE [LARGE SCALE GENOMIC DNA]</scope>
    <source>
        <strain evidence="1 2">Zhejiang</strain>
    </source>
</reference>
<dbReference type="AlphaFoldDB" id="A0A0C2GL89"/>
<dbReference type="GO" id="GO:0007035">
    <property type="term" value="P:vacuolar acidification"/>
    <property type="evidence" value="ECO:0007669"/>
    <property type="project" value="TreeGrafter"/>
</dbReference>